<dbReference type="PANTHER" id="PTHR11527">
    <property type="entry name" value="HEAT-SHOCK PROTEIN 20 FAMILY MEMBER"/>
    <property type="match status" value="1"/>
</dbReference>
<dbReference type="SUPFAM" id="SSF49764">
    <property type="entry name" value="HSP20-like chaperones"/>
    <property type="match status" value="1"/>
</dbReference>
<sequence>MALNPFSGFRGRRYEASSPGTWEAFQKHHHGLGGPFMSFPNEPSPLMYTRFEWEDTPEAHVLKAPLPGLQSSDVRVEVDDDRVLCITSEKRVQKQEQRSGWHHMELSGAHYVQRLTLPHNSMLHHIRASMDNGLLTVTVPKLNTVPNNRIRNVNISSYH</sequence>
<evidence type="ECO:0000256" key="2">
    <source>
        <dbReference type="PROSITE-ProRule" id="PRU00285"/>
    </source>
</evidence>
<dbReference type="Gene3D" id="2.60.40.790">
    <property type="match status" value="1"/>
</dbReference>
<reference evidence="5 6" key="1">
    <citation type="submission" date="2024-01" db="EMBL/GenBank/DDBJ databases">
        <title>The genomes of 5 underutilized Papilionoideae crops provide insights into root nodulation and disease resistanc.</title>
        <authorList>
            <person name="Jiang F."/>
        </authorList>
    </citation>
    <scope>NUCLEOTIDE SEQUENCE [LARGE SCALE GENOMIC DNA]</scope>
    <source>
        <strain evidence="5">LVBAO_FW01</strain>
        <tissue evidence="5">Leaves</tissue>
    </source>
</reference>
<dbReference type="Pfam" id="PF00011">
    <property type="entry name" value="HSP20"/>
    <property type="match status" value="1"/>
</dbReference>
<dbReference type="PROSITE" id="PS01031">
    <property type="entry name" value="SHSP"/>
    <property type="match status" value="1"/>
</dbReference>
<dbReference type="InterPro" id="IPR031107">
    <property type="entry name" value="Small_HSP"/>
</dbReference>
<comment type="similarity">
    <text evidence="2 3">Belongs to the small heat shock protein (HSP20) family.</text>
</comment>
<dbReference type="EMBL" id="JAYMYQ010000004">
    <property type="protein sequence ID" value="KAK7339762.1"/>
    <property type="molecule type" value="Genomic_DNA"/>
</dbReference>
<name>A0AAN9LPF3_CANGL</name>
<accession>A0AAN9LPF3</accession>
<dbReference type="Proteomes" id="UP001367508">
    <property type="component" value="Unassembled WGS sequence"/>
</dbReference>
<organism evidence="5 6">
    <name type="scientific">Canavalia gladiata</name>
    <name type="common">Sword bean</name>
    <name type="synonym">Dolichos gladiatus</name>
    <dbReference type="NCBI Taxonomy" id="3824"/>
    <lineage>
        <taxon>Eukaryota</taxon>
        <taxon>Viridiplantae</taxon>
        <taxon>Streptophyta</taxon>
        <taxon>Embryophyta</taxon>
        <taxon>Tracheophyta</taxon>
        <taxon>Spermatophyta</taxon>
        <taxon>Magnoliopsida</taxon>
        <taxon>eudicotyledons</taxon>
        <taxon>Gunneridae</taxon>
        <taxon>Pentapetalae</taxon>
        <taxon>rosids</taxon>
        <taxon>fabids</taxon>
        <taxon>Fabales</taxon>
        <taxon>Fabaceae</taxon>
        <taxon>Papilionoideae</taxon>
        <taxon>50 kb inversion clade</taxon>
        <taxon>NPAAA clade</taxon>
        <taxon>indigoferoid/millettioid clade</taxon>
        <taxon>Phaseoleae</taxon>
        <taxon>Canavalia</taxon>
    </lineage>
</organism>
<keyword evidence="1" id="KW-0346">Stress response</keyword>
<dbReference type="AlphaFoldDB" id="A0AAN9LPF3"/>
<feature type="domain" description="SHSP" evidence="4">
    <location>
        <begin position="42"/>
        <end position="156"/>
    </location>
</feature>
<evidence type="ECO:0000256" key="3">
    <source>
        <dbReference type="RuleBase" id="RU003616"/>
    </source>
</evidence>
<proteinExistence type="inferred from homology"/>
<dbReference type="InterPro" id="IPR002068">
    <property type="entry name" value="A-crystallin/Hsp20_dom"/>
</dbReference>
<keyword evidence="6" id="KW-1185">Reference proteome</keyword>
<evidence type="ECO:0000259" key="4">
    <source>
        <dbReference type="PROSITE" id="PS01031"/>
    </source>
</evidence>
<evidence type="ECO:0000313" key="5">
    <source>
        <dbReference type="EMBL" id="KAK7339762.1"/>
    </source>
</evidence>
<gene>
    <name evidence="5" type="ORF">VNO77_20444</name>
</gene>
<evidence type="ECO:0000313" key="6">
    <source>
        <dbReference type="Proteomes" id="UP001367508"/>
    </source>
</evidence>
<dbReference type="InterPro" id="IPR008978">
    <property type="entry name" value="HSP20-like_chaperone"/>
</dbReference>
<protein>
    <recommendedName>
        <fullName evidence="4">SHSP domain-containing protein</fullName>
    </recommendedName>
</protein>
<evidence type="ECO:0000256" key="1">
    <source>
        <dbReference type="ARBA" id="ARBA00023016"/>
    </source>
</evidence>
<comment type="caution">
    <text evidence="5">The sequence shown here is derived from an EMBL/GenBank/DDBJ whole genome shotgun (WGS) entry which is preliminary data.</text>
</comment>